<accession>A0A7M3MIN9</accession>
<dbReference type="Proteomes" id="UP000448292">
    <property type="component" value="Unassembled WGS sequence"/>
</dbReference>
<dbReference type="Pfam" id="PF13827">
    <property type="entry name" value="DUF4189"/>
    <property type="match status" value="1"/>
</dbReference>
<evidence type="ECO:0000259" key="2">
    <source>
        <dbReference type="Pfam" id="PF13827"/>
    </source>
</evidence>
<dbReference type="RefSeq" id="WP_144301137.1">
    <property type="nucleotide sequence ID" value="NZ_QMIE01000001.1"/>
</dbReference>
<dbReference type="Gene3D" id="2.30.30.40">
    <property type="entry name" value="SH3 Domains"/>
    <property type="match status" value="1"/>
</dbReference>
<keyword evidence="4" id="KW-1185">Reference proteome</keyword>
<evidence type="ECO:0008006" key="5">
    <source>
        <dbReference type="Google" id="ProtNLM"/>
    </source>
</evidence>
<name>A0A7M3MIN9_9BACT</name>
<sequence length="228" mass="24799">MAHDTEPATCYSNAMQTSPCRHMKMHRYRVLFAIFFALTLLAIEALAEQRWEYDPPRDFRADEAANIRQAPNLGADILGSVVRGQTMKVTARVGDFYEVPLITGGFGYIHRLYIKPLGVLTVPAPPRRPTDNRWQAMAYSYAAGTLGTSYNQFTLDNAWNAALNACGRQDCRVVVNSEGGCVAMALGSAGKAGFGSGKDARAANQAARQACKDRGGRGCSPFRAVCPQ</sequence>
<proteinExistence type="predicted"/>
<dbReference type="InterPro" id="IPR025240">
    <property type="entry name" value="DUF4189"/>
</dbReference>
<evidence type="ECO:0000313" key="4">
    <source>
        <dbReference type="Proteomes" id="UP000448292"/>
    </source>
</evidence>
<feature type="domain" description="SH3b" evidence="1">
    <location>
        <begin position="64"/>
        <end position="115"/>
    </location>
</feature>
<dbReference type="EMBL" id="QMIE01000001">
    <property type="protein sequence ID" value="TVM19673.1"/>
    <property type="molecule type" value="Genomic_DNA"/>
</dbReference>
<gene>
    <name evidence="3" type="ORF">DPQ33_00080</name>
</gene>
<reference evidence="3 4" key="1">
    <citation type="submission" date="2018-06" db="EMBL/GenBank/DDBJ databases">
        <title>Complete genome of Desulfovibrio indonesiensis P37SLT.</title>
        <authorList>
            <person name="Crispim J.S."/>
            <person name="Vidigal P.M.P."/>
            <person name="Silva L.C.F."/>
            <person name="Laguardia C.N."/>
            <person name="Araujo L.C."/>
            <person name="Dias R.S."/>
            <person name="Sousa M.P."/>
            <person name="Paula S.O."/>
            <person name="Silva C."/>
        </authorList>
    </citation>
    <scope>NUCLEOTIDE SEQUENCE [LARGE SCALE GENOMIC DNA]</scope>
    <source>
        <strain evidence="3 4">P37SLT</strain>
    </source>
</reference>
<organism evidence="3 4">
    <name type="scientific">Oceanidesulfovibrio indonesiensis</name>
    <dbReference type="NCBI Taxonomy" id="54767"/>
    <lineage>
        <taxon>Bacteria</taxon>
        <taxon>Pseudomonadati</taxon>
        <taxon>Thermodesulfobacteriota</taxon>
        <taxon>Desulfovibrionia</taxon>
        <taxon>Desulfovibrionales</taxon>
        <taxon>Desulfovibrionaceae</taxon>
        <taxon>Oceanidesulfovibrio</taxon>
    </lineage>
</organism>
<evidence type="ECO:0000313" key="3">
    <source>
        <dbReference type="EMBL" id="TVM19673.1"/>
    </source>
</evidence>
<evidence type="ECO:0000259" key="1">
    <source>
        <dbReference type="Pfam" id="PF08239"/>
    </source>
</evidence>
<dbReference type="OrthoDB" id="1633470at2"/>
<dbReference type="AlphaFoldDB" id="A0A7M3MIN9"/>
<dbReference type="InterPro" id="IPR003646">
    <property type="entry name" value="SH3-like_bac-type"/>
</dbReference>
<feature type="domain" description="DUF4189" evidence="2">
    <location>
        <begin position="134"/>
        <end position="226"/>
    </location>
</feature>
<dbReference type="Pfam" id="PF08239">
    <property type="entry name" value="SH3_3"/>
    <property type="match status" value="1"/>
</dbReference>
<protein>
    <recommendedName>
        <fullName evidence="5">DUF4189 domain-containing protein</fullName>
    </recommendedName>
</protein>
<comment type="caution">
    <text evidence="3">The sequence shown here is derived from an EMBL/GenBank/DDBJ whole genome shotgun (WGS) entry which is preliminary data.</text>
</comment>